<evidence type="ECO:0000313" key="2">
    <source>
        <dbReference type="Proteomes" id="UP001054945"/>
    </source>
</evidence>
<name>A0AAV4U161_CAEEX</name>
<protein>
    <submittedName>
        <fullName evidence="1">Uncharacterized protein</fullName>
    </submittedName>
</protein>
<dbReference type="Proteomes" id="UP001054945">
    <property type="component" value="Unassembled WGS sequence"/>
</dbReference>
<sequence>MEMVNGSNGKWYGITVQWYGITNNYDGILVRRKEKVQSRKRNVPPKKKYFSTEFFCSSLKWDAQSAACFVFLRRREEDSMKHWAENEARQAMPIRRDGIRTPMLVFCGSPAFSTPVVQVLPHLFLRLKKFIESFSLH</sequence>
<proteinExistence type="predicted"/>
<evidence type="ECO:0000313" key="1">
    <source>
        <dbReference type="EMBL" id="GIY51539.1"/>
    </source>
</evidence>
<keyword evidence="2" id="KW-1185">Reference proteome</keyword>
<reference evidence="1 2" key="1">
    <citation type="submission" date="2021-06" db="EMBL/GenBank/DDBJ databases">
        <title>Caerostris extrusa draft genome.</title>
        <authorList>
            <person name="Kono N."/>
            <person name="Arakawa K."/>
        </authorList>
    </citation>
    <scope>NUCLEOTIDE SEQUENCE [LARGE SCALE GENOMIC DNA]</scope>
</reference>
<dbReference type="AlphaFoldDB" id="A0AAV4U161"/>
<accession>A0AAV4U161</accession>
<comment type="caution">
    <text evidence="1">The sequence shown here is derived from an EMBL/GenBank/DDBJ whole genome shotgun (WGS) entry which is preliminary data.</text>
</comment>
<organism evidence="1 2">
    <name type="scientific">Caerostris extrusa</name>
    <name type="common">Bark spider</name>
    <name type="synonym">Caerostris bankana</name>
    <dbReference type="NCBI Taxonomy" id="172846"/>
    <lineage>
        <taxon>Eukaryota</taxon>
        <taxon>Metazoa</taxon>
        <taxon>Ecdysozoa</taxon>
        <taxon>Arthropoda</taxon>
        <taxon>Chelicerata</taxon>
        <taxon>Arachnida</taxon>
        <taxon>Araneae</taxon>
        <taxon>Araneomorphae</taxon>
        <taxon>Entelegynae</taxon>
        <taxon>Araneoidea</taxon>
        <taxon>Araneidae</taxon>
        <taxon>Caerostris</taxon>
    </lineage>
</organism>
<gene>
    <name evidence="1" type="ORF">CEXT_805321</name>
</gene>
<dbReference type="EMBL" id="BPLR01012124">
    <property type="protein sequence ID" value="GIY51539.1"/>
    <property type="molecule type" value="Genomic_DNA"/>
</dbReference>